<dbReference type="AlphaFoldDB" id="A0A317JU14"/>
<evidence type="ECO:0000313" key="4">
    <source>
        <dbReference type="EMBL" id="PWU23498.1"/>
    </source>
</evidence>
<name>A0A317JU14_9BACT</name>
<sequence>MLVHKLQEELGTIPKQQLLPHPKVGVGVIVIRDGKVLMGKRKNSHGDGTWNFPGGHLEGGETPQECAIREVKEETGLEIRDLRIGPYTNDIFEQEHKQYITLFIVTYSQQGEPTVMEPNKCSEWKWFSWDHLPQPLFLPTQNLLAQGFNAFT</sequence>
<dbReference type="EMBL" id="PSRQ01000032">
    <property type="protein sequence ID" value="PWU23498.1"/>
    <property type="molecule type" value="Genomic_DNA"/>
</dbReference>
<dbReference type="PANTHER" id="PTHR16099:SF5">
    <property type="entry name" value="NUCLEOTIDE TRIPHOSPHATE DIPHOSPHATASE NUDT15"/>
    <property type="match status" value="1"/>
</dbReference>
<proteinExistence type="inferred from homology"/>
<dbReference type="Pfam" id="PF00293">
    <property type="entry name" value="NUDIX"/>
    <property type="match status" value="1"/>
</dbReference>
<dbReference type="CDD" id="cd04678">
    <property type="entry name" value="NUDIX_MTH2_Nudt15"/>
    <property type="match status" value="1"/>
</dbReference>
<evidence type="ECO:0000256" key="2">
    <source>
        <dbReference type="RuleBase" id="RU003476"/>
    </source>
</evidence>
<dbReference type="InterPro" id="IPR020084">
    <property type="entry name" value="NUDIX_hydrolase_CS"/>
</dbReference>
<dbReference type="Proteomes" id="UP000246104">
    <property type="component" value="Unassembled WGS sequence"/>
</dbReference>
<evidence type="ECO:0000313" key="5">
    <source>
        <dbReference type="Proteomes" id="UP000246104"/>
    </source>
</evidence>
<dbReference type="GO" id="GO:0035539">
    <property type="term" value="F:8-oxo-7,8-dihydrodeoxyguanosine triphosphate pyrophosphatase activity"/>
    <property type="evidence" value="ECO:0007669"/>
    <property type="project" value="TreeGrafter"/>
</dbReference>
<gene>
    <name evidence="4" type="ORF">C5B42_02810</name>
</gene>
<comment type="similarity">
    <text evidence="2">Belongs to the Nudix hydrolase family.</text>
</comment>
<accession>A0A317JU14</accession>
<dbReference type="PROSITE" id="PS00893">
    <property type="entry name" value="NUDIX_BOX"/>
    <property type="match status" value="1"/>
</dbReference>
<dbReference type="SUPFAM" id="SSF55811">
    <property type="entry name" value="Nudix"/>
    <property type="match status" value="1"/>
</dbReference>
<reference evidence="4 5" key="1">
    <citation type="submission" date="2018-02" db="EMBL/GenBank/DDBJ databases">
        <title>Genomic Reconstructions from Amazon Rainforest and Pasture Soil Reveal Novel Insights into the Physiology of Candidate Phyla in Tropical Sites.</title>
        <authorList>
            <person name="Kroeger M.E."/>
            <person name="Delmont T."/>
            <person name="Eren A.M."/>
            <person name="Guo J."/>
            <person name="Meyer K.M."/>
            <person name="Khan K."/>
            <person name="Rodrigues J.L.M."/>
            <person name="Bohannan B.J.M."/>
            <person name="Tringe S."/>
            <person name="Borges C.D."/>
            <person name="Tiedje J."/>
            <person name="Tsai S.M."/>
            <person name="Nusslein K."/>
        </authorList>
    </citation>
    <scope>NUCLEOTIDE SEQUENCE [LARGE SCALE GENOMIC DNA]</scope>
    <source>
        <strain evidence="4">Amazon FNV 2010 28 9</strain>
    </source>
</reference>
<dbReference type="InterPro" id="IPR020476">
    <property type="entry name" value="Nudix_hydrolase"/>
</dbReference>
<organism evidence="4 5">
    <name type="scientific">Candidatus Cerribacteria bacterium 'Amazon FNV 2010 28 9'</name>
    <dbReference type="NCBI Taxonomy" id="2081795"/>
    <lineage>
        <taxon>Bacteria</taxon>
        <taxon>Candidatus Cerribacteria</taxon>
    </lineage>
</organism>
<dbReference type="InterPro" id="IPR015797">
    <property type="entry name" value="NUDIX_hydrolase-like_dom_sf"/>
</dbReference>
<dbReference type="GO" id="GO:0006203">
    <property type="term" value="P:dGTP catabolic process"/>
    <property type="evidence" value="ECO:0007669"/>
    <property type="project" value="TreeGrafter"/>
</dbReference>
<dbReference type="PROSITE" id="PS51462">
    <property type="entry name" value="NUDIX"/>
    <property type="match status" value="1"/>
</dbReference>
<evidence type="ECO:0000259" key="3">
    <source>
        <dbReference type="PROSITE" id="PS51462"/>
    </source>
</evidence>
<dbReference type="Gene3D" id="3.90.79.10">
    <property type="entry name" value="Nucleoside Triphosphate Pyrophosphohydrolase"/>
    <property type="match status" value="1"/>
</dbReference>
<dbReference type="PRINTS" id="PR00502">
    <property type="entry name" value="NUDIXFAMILY"/>
</dbReference>
<keyword evidence="1 2" id="KW-0378">Hydrolase</keyword>
<dbReference type="FunFam" id="3.90.79.10:FF:000060">
    <property type="entry name" value="Nudix hydrolase 1"/>
    <property type="match status" value="1"/>
</dbReference>
<evidence type="ECO:0000256" key="1">
    <source>
        <dbReference type="ARBA" id="ARBA00022801"/>
    </source>
</evidence>
<comment type="caution">
    <text evidence="4">The sequence shown here is derived from an EMBL/GenBank/DDBJ whole genome shotgun (WGS) entry which is preliminary data.</text>
</comment>
<dbReference type="PANTHER" id="PTHR16099">
    <property type="entry name" value="8-OXO-DGTP DIPHOSPHATES NUDT15"/>
    <property type="match status" value="1"/>
</dbReference>
<feature type="domain" description="Nudix hydrolase" evidence="3">
    <location>
        <begin position="21"/>
        <end position="150"/>
    </location>
</feature>
<protein>
    <submittedName>
        <fullName evidence="4">DNA mismatch repair protein MutT</fullName>
    </submittedName>
</protein>
<dbReference type="GO" id="GO:0005829">
    <property type="term" value="C:cytosol"/>
    <property type="evidence" value="ECO:0007669"/>
    <property type="project" value="TreeGrafter"/>
</dbReference>
<dbReference type="InterPro" id="IPR000086">
    <property type="entry name" value="NUDIX_hydrolase_dom"/>
</dbReference>